<dbReference type="Pfam" id="PF04055">
    <property type="entry name" value="Radical_SAM"/>
    <property type="match status" value="1"/>
</dbReference>
<dbReference type="GO" id="GO:0016840">
    <property type="term" value="F:carbon-nitrogen lyase activity"/>
    <property type="evidence" value="ECO:0007669"/>
    <property type="project" value="UniProtKB-UniRule"/>
</dbReference>
<dbReference type="UniPathway" id="UPA00391"/>
<comment type="cofactor">
    <cofactor evidence="8">
        <name>Mg(2+)</name>
        <dbReference type="ChEBI" id="CHEBI:18420"/>
    </cofactor>
</comment>
<comment type="pathway">
    <text evidence="8">Purine metabolism; 7-cyano-7-deazaguanine biosynthesis.</text>
</comment>
<gene>
    <name evidence="8" type="primary">queE</name>
    <name evidence="10" type="ORF">H2C83_07985</name>
</gene>
<dbReference type="GO" id="GO:0000287">
    <property type="term" value="F:magnesium ion binding"/>
    <property type="evidence" value="ECO:0007669"/>
    <property type="project" value="UniProtKB-UniRule"/>
</dbReference>
<comment type="catalytic activity">
    <reaction evidence="8">
        <text>6-carboxy-5,6,7,8-tetrahydropterin + H(+) = 7-carboxy-7-carbaguanine + NH4(+)</text>
        <dbReference type="Rhea" id="RHEA:27974"/>
        <dbReference type="ChEBI" id="CHEBI:15378"/>
        <dbReference type="ChEBI" id="CHEBI:28938"/>
        <dbReference type="ChEBI" id="CHEBI:61032"/>
        <dbReference type="ChEBI" id="CHEBI:61036"/>
        <dbReference type="EC" id="4.3.99.3"/>
    </reaction>
</comment>
<feature type="binding site" evidence="8">
    <location>
        <position position="27"/>
    </location>
    <ligand>
        <name>[4Fe-4S] cluster</name>
        <dbReference type="ChEBI" id="CHEBI:49883"/>
        <note>4Fe-4S-S-AdoMet</note>
    </ligand>
</feature>
<comment type="similarity">
    <text evidence="8">Belongs to the radical SAM superfamily. 7-carboxy-7-deazaguanine synthase family.</text>
</comment>
<dbReference type="HAMAP" id="MF_00917">
    <property type="entry name" value="QueE"/>
    <property type="match status" value="1"/>
</dbReference>
<keyword evidence="8" id="KW-0671">Queuosine biosynthesis</keyword>
<protein>
    <recommendedName>
        <fullName evidence="8">7-carboxy-7-deazaguanine synthase</fullName>
        <shortName evidence="8">CDG synthase</shortName>
        <ecNumber evidence="8">4.3.99.3</ecNumber>
    </recommendedName>
    <alternativeName>
        <fullName evidence="8">Queuosine biosynthesis protein QueE</fullName>
    </alternativeName>
</protein>
<dbReference type="SUPFAM" id="SSF102114">
    <property type="entry name" value="Radical SAM enzymes"/>
    <property type="match status" value="1"/>
</dbReference>
<feature type="binding site" evidence="8">
    <location>
        <position position="69"/>
    </location>
    <ligand>
        <name>substrate</name>
    </ligand>
</feature>
<evidence type="ECO:0000256" key="8">
    <source>
        <dbReference type="HAMAP-Rule" id="MF_00917"/>
    </source>
</evidence>
<dbReference type="InterPro" id="IPR024924">
    <property type="entry name" value="7-CO-7-deazaguanine_synth-like"/>
</dbReference>
<comment type="function">
    <text evidence="8">Catalyzes the complex heterocyclic radical-mediated conversion of 6-carboxy-5,6,7,8-tetrahydropterin (CPH4) to 7-carboxy-7-deazaguanine (CDG), a step common to the biosynthetic pathways of all 7-deazapurine-containing compounds.</text>
</comment>
<dbReference type="CDD" id="cd01335">
    <property type="entry name" value="Radical_SAM"/>
    <property type="match status" value="1"/>
</dbReference>
<evidence type="ECO:0000256" key="6">
    <source>
        <dbReference type="ARBA" id="ARBA00023014"/>
    </source>
</evidence>
<evidence type="ECO:0000256" key="3">
    <source>
        <dbReference type="ARBA" id="ARBA00022723"/>
    </source>
</evidence>
<evidence type="ECO:0000313" key="10">
    <source>
        <dbReference type="EMBL" id="MBA4602256.1"/>
    </source>
</evidence>
<dbReference type="GO" id="GO:0051539">
    <property type="term" value="F:4 iron, 4 sulfur cluster binding"/>
    <property type="evidence" value="ECO:0007669"/>
    <property type="project" value="UniProtKB-UniRule"/>
</dbReference>
<feature type="binding site" evidence="8">
    <location>
        <position position="23"/>
    </location>
    <ligand>
        <name>substrate</name>
    </ligand>
</feature>
<comment type="cofactor">
    <cofactor evidence="8">
        <name>S-adenosyl-L-methionine</name>
        <dbReference type="ChEBI" id="CHEBI:59789"/>
    </cofactor>
    <text evidence="8">Binds 1 S-adenosyl-L-methionine per subunit.</text>
</comment>
<evidence type="ECO:0000256" key="7">
    <source>
        <dbReference type="ARBA" id="ARBA00023239"/>
    </source>
</evidence>
<evidence type="ECO:0000256" key="2">
    <source>
        <dbReference type="ARBA" id="ARBA00022691"/>
    </source>
</evidence>
<dbReference type="PANTHER" id="PTHR42836">
    <property type="entry name" value="7-CARBOXY-7-DEAZAGUANINE SYNTHASE"/>
    <property type="match status" value="1"/>
</dbReference>
<comment type="subunit">
    <text evidence="8">Homodimer.</text>
</comment>
<feature type="binding site" evidence="8">
    <location>
        <begin position="33"/>
        <end position="35"/>
    </location>
    <ligand>
        <name>S-adenosyl-L-methionine</name>
        <dbReference type="ChEBI" id="CHEBI:59789"/>
    </ligand>
</feature>
<evidence type="ECO:0000256" key="4">
    <source>
        <dbReference type="ARBA" id="ARBA00022842"/>
    </source>
</evidence>
<keyword evidence="4 8" id="KW-0460">Magnesium</keyword>
<organism evidence="10 11">
    <name type="scientific">Thermoactinomyces mirandus</name>
    <dbReference type="NCBI Taxonomy" id="2756294"/>
    <lineage>
        <taxon>Bacteria</taxon>
        <taxon>Bacillati</taxon>
        <taxon>Bacillota</taxon>
        <taxon>Bacilli</taxon>
        <taxon>Bacillales</taxon>
        <taxon>Thermoactinomycetaceae</taxon>
        <taxon>Thermoactinomyces</taxon>
    </lineage>
</organism>
<proteinExistence type="inferred from homology"/>
<comment type="caution">
    <text evidence="10">The sequence shown here is derived from an EMBL/GenBank/DDBJ whole genome shotgun (WGS) entry which is preliminary data.</text>
</comment>
<evidence type="ECO:0000256" key="5">
    <source>
        <dbReference type="ARBA" id="ARBA00023004"/>
    </source>
</evidence>
<feature type="binding site" evidence="8">
    <location>
        <position position="71"/>
    </location>
    <ligand>
        <name>S-adenosyl-L-methionine</name>
        <dbReference type="ChEBI" id="CHEBI:59789"/>
    </ligand>
</feature>
<feature type="binding site" evidence="8">
    <location>
        <position position="31"/>
    </location>
    <ligand>
        <name>[4Fe-4S] cluster</name>
        <dbReference type="ChEBI" id="CHEBI:49883"/>
        <note>4Fe-4S-S-AdoMet</note>
    </ligand>
</feature>
<comment type="cofactor">
    <cofactor evidence="8">
        <name>[4Fe-4S] cluster</name>
        <dbReference type="ChEBI" id="CHEBI:49883"/>
    </cofactor>
    <text evidence="8">Binds 1 [4Fe-4S] cluster. The cluster is coordinated with 3 cysteines and an exchangeable S-adenosyl-L-methionine.</text>
</comment>
<evidence type="ECO:0000313" key="11">
    <source>
        <dbReference type="Proteomes" id="UP000538292"/>
    </source>
</evidence>
<name>A0A7W2ASA2_9BACL</name>
<dbReference type="AlphaFoldDB" id="A0A7W2ASA2"/>
<dbReference type="EC" id="4.3.99.3" evidence="8"/>
<dbReference type="InterPro" id="IPR058240">
    <property type="entry name" value="rSAM_sf"/>
</dbReference>
<keyword evidence="6 8" id="KW-0411">Iron-sulfur</keyword>
<feature type="binding site" evidence="8">
    <location>
        <position position="34"/>
    </location>
    <ligand>
        <name>[4Fe-4S] cluster</name>
        <dbReference type="ChEBI" id="CHEBI:49883"/>
        <note>4Fe-4S-S-AdoMet</note>
    </ligand>
</feature>
<dbReference type="PROSITE" id="PS51918">
    <property type="entry name" value="RADICAL_SAM"/>
    <property type="match status" value="1"/>
</dbReference>
<evidence type="ECO:0000256" key="1">
    <source>
        <dbReference type="ARBA" id="ARBA00022485"/>
    </source>
</evidence>
<dbReference type="PANTHER" id="PTHR42836:SF1">
    <property type="entry name" value="7-CARBOXY-7-DEAZAGUANINE SYNTHASE"/>
    <property type="match status" value="1"/>
</dbReference>
<dbReference type="Gene3D" id="3.20.20.70">
    <property type="entry name" value="Aldolase class I"/>
    <property type="match status" value="1"/>
</dbReference>
<keyword evidence="3 8" id="KW-0479">Metal-binding</keyword>
<dbReference type="GO" id="GO:1904047">
    <property type="term" value="F:S-adenosyl-L-methionine binding"/>
    <property type="evidence" value="ECO:0007669"/>
    <property type="project" value="UniProtKB-UniRule"/>
</dbReference>
<dbReference type="SFLD" id="SFLDS00029">
    <property type="entry name" value="Radical_SAM"/>
    <property type="match status" value="1"/>
</dbReference>
<keyword evidence="7 8" id="KW-0456">Lyase</keyword>
<keyword evidence="5 8" id="KW-0408">Iron</keyword>
<keyword evidence="2 8" id="KW-0949">S-adenosyl-L-methionine</keyword>
<dbReference type="InterPro" id="IPR013785">
    <property type="entry name" value="Aldolase_TIM"/>
</dbReference>
<feature type="binding site" evidence="8">
    <location>
        <position position="36"/>
    </location>
    <ligand>
        <name>Mg(2+)</name>
        <dbReference type="ChEBI" id="CHEBI:18420"/>
    </ligand>
</feature>
<dbReference type="InterPro" id="IPR007197">
    <property type="entry name" value="rSAM"/>
</dbReference>
<feature type="domain" description="Radical SAM core" evidence="9">
    <location>
        <begin position="14"/>
        <end position="219"/>
    </location>
</feature>
<sequence length="224" mass="26123">MVEIFETVEGEGTRAGFPTTFIRLFYCNLRCVWCDTPYSYAPYKPEYEARVSEIVQKVKNYPHPSVCLTGGEPLLHGRKVERLIEALAGINYIEDIHIETNGSIDLEPFAKLRKSHEAVWRKVRFILDYKLPASGENGRMIHRNFDWLRENDEVKFVIAGEDDFLHAKKIVQTEMKKGIPLFSPVWEKMEPARLVDLMLRHKLGHVKLNLQMHKFIWDPNLRGV</sequence>
<dbReference type="Proteomes" id="UP000538292">
    <property type="component" value="Unassembled WGS sequence"/>
</dbReference>
<dbReference type="PIRSF" id="PIRSF000370">
    <property type="entry name" value="QueE"/>
    <property type="match status" value="1"/>
</dbReference>
<dbReference type="EMBL" id="JACEOL010000027">
    <property type="protein sequence ID" value="MBA4602256.1"/>
    <property type="molecule type" value="Genomic_DNA"/>
</dbReference>
<accession>A0A7W2ASA2</accession>
<evidence type="ECO:0000259" key="9">
    <source>
        <dbReference type="PROSITE" id="PS51918"/>
    </source>
</evidence>
<feature type="binding site" evidence="8">
    <location>
        <begin position="8"/>
        <end position="10"/>
    </location>
    <ligand>
        <name>substrate</name>
    </ligand>
</feature>
<comment type="caution">
    <text evidence="8">Lacks conserved residue(s) required for the propagation of feature annotation.</text>
</comment>
<reference evidence="10 11" key="1">
    <citation type="submission" date="2020-07" db="EMBL/GenBank/DDBJ databases">
        <title>Thermoactinomyces phylogeny.</title>
        <authorList>
            <person name="Dunlap C."/>
        </authorList>
    </citation>
    <scope>NUCLEOTIDE SEQUENCE [LARGE SCALE GENOMIC DNA]</scope>
    <source>
        <strain evidence="10 11">AMNI-1</strain>
    </source>
</reference>
<dbReference type="GO" id="GO:0008616">
    <property type="term" value="P:tRNA queuosine(34) biosynthetic process"/>
    <property type="evidence" value="ECO:0007669"/>
    <property type="project" value="UniProtKB-UniRule"/>
</dbReference>
<keyword evidence="1 8" id="KW-0004">4Fe-4S</keyword>
<keyword evidence="11" id="KW-1185">Reference proteome</keyword>